<evidence type="ECO:0000313" key="2">
    <source>
        <dbReference type="Proteomes" id="UP000886653"/>
    </source>
</evidence>
<sequence>MRKTILRSARFTFKHDRPTFIRFVSQTKALFYNSVLPSAEKFDAEIEGVLEVSRYLRRNIVQARHADDGKRLGS</sequence>
<proteinExistence type="predicted"/>
<gene>
    <name evidence="1" type="ORF">CROQUDRAFT_650718</name>
</gene>
<dbReference type="AlphaFoldDB" id="A0A9P6TGP8"/>
<protein>
    <submittedName>
        <fullName evidence="1">Uncharacterized protein</fullName>
    </submittedName>
</protein>
<organism evidence="1 2">
    <name type="scientific">Cronartium quercuum f. sp. fusiforme G11</name>
    <dbReference type="NCBI Taxonomy" id="708437"/>
    <lineage>
        <taxon>Eukaryota</taxon>
        <taxon>Fungi</taxon>
        <taxon>Dikarya</taxon>
        <taxon>Basidiomycota</taxon>
        <taxon>Pucciniomycotina</taxon>
        <taxon>Pucciniomycetes</taxon>
        <taxon>Pucciniales</taxon>
        <taxon>Coleosporiaceae</taxon>
        <taxon>Cronartium</taxon>
    </lineage>
</organism>
<dbReference type="EMBL" id="MU167211">
    <property type="protein sequence ID" value="KAG0151687.1"/>
    <property type="molecule type" value="Genomic_DNA"/>
</dbReference>
<dbReference type="Proteomes" id="UP000886653">
    <property type="component" value="Unassembled WGS sequence"/>
</dbReference>
<name>A0A9P6TGP8_9BASI</name>
<keyword evidence="2" id="KW-1185">Reference proteome</keyword>
<comment type="caution">
    <text evidence="1">The sequence shown here is derived from an EMBL/GenBank/DDBJ whole genome shotgun (WGS) entry which is preliminary data.</text>
</comment>
<reference evidence="1" key="1">
    <citation type="submission" date="2013-11" db="EMBL/GenBank/DDBJ databases">
        <title>Genome sequence of the fusiform rust pathogen reveals effectors for host alternation and coevolution with pine.</title>
        <authorList>
            <consortium name="DOE Joint Genome Institute"/>
            <person name="Smith K."/>
            <person name="Pendleton A."/>
            <person name="Kubisiak T."/>
            <person name="Anderson C."/>
            <person name="Salamov A."/>
            <person name="Aerts A."/>
            <person name="Riley R."/>
            <person name="Clum A."/>
            <person name="Lindquist E."/>
            <person name="Ence D."/>
            <person name="Campbell M."/>
            <person name="Kronenberg Z."/>
            <person name="Feau N."/>
            <person name="Dhillon B."/>
            <person name="Hamelin R."/>
            <person name="Burleigh J."/>
            <person name="Smith J."/>
            <person name="Yandell M."/>
            <person name="Nelson C."/>
            <person name="Grigoriev I."/>
            <person name="Davis J."/>
        </authorList>
    </citation>
    <scope>NUCLEOTIDE SEQUENCE</scope>
    <source>
        <strain evidence="1">G11</strain>
    </source>
</reference>
<accession>A0A9P6TGP8</accession>
<evidence type="ECO:0000313" key="1">
    <source>
        <dbReference type="EMBL" id="KAG0151687.1"/>
    </source>
</evidence>
<dbReference type="OrthoDB" id="2501943at2759"/>